<evidence type="ECO:0000313" key="2">
    <source>
        <dbReference type="EMBL" id="KAA6185043.1"/>
    </source>
</evidence>
<sequence>MIRALVMMNVERGQVPATAKRLAAMDDVVDVYSVAGDYDLVAIVQSAEYERLAEIVTEKLQGLEAVTTTTTLMAFRNYKFSL</sequence>
<dbReference type="AlphaFoldDB" id="A0A5M8FJE7"/>
<reference evidence="2 3" key="1">
    <citation type="submission" date="2019-09" db="EMBL/GenBank/DDBJ databases">
        <title>Whole-genome sequence of the purple sulfur bacterium Thiohalocapsa marina DSM 19078.</title>
        <authorList>
            <person name="Kyndt J.A."/>
            <person name="Meyer T.E."/>
        </authorList>
    </citation>
    <scope>NUCLEOTIDE SEQUENCE [LARGE SCALE GENOMIC DNA]</scope>
    <source>
        <strain evidence="2 3">DSM 19078</strain>
    </source>
</reference>
<keyword evidence="3" id="KW-1185">Reference proteome</keyword>
<proteinExistence type="predicted"/>
<dbReference type="Proteomes" id="UP000322981">
    <property type="component" value="Unassembled WGS sequence"/>
</dbReference>
<evidence type="ECO:0000259" key="1">
    <source>
        <dbReference type="Pfam" id="PF01037"/>
    </source>
</evidence>
<dbReference type="Gene3D" id="3.30.70.920">
    <property type="match status" value="1"/>
</dbReference>
<dbReference type="InterPro" id="IPR019887">
    <property type="entry name" value="Tscrpt_reg_AsnC/Lrp_C"/>
</dbReference>
<dbReference type="SUPFAM" id="SSF54909">
    <property type="entry name" value="Dimeric alpha+beta barrel"/>
    <property type="match status" value="1"/>
</dbReference>
<organism evidence="2 3">
    <name type="scientific">Thiohalocapsa marina</name>
    <dbReference type="NCBI Taxonomy" id="424902"/>
    <lineage>
        <taxon>Bacteria</taxon>
        <taxon>Pseudomonadati</taxon>
        <taxon>Pseudomonadota</taxon>
        <taxon>Gammaproteobacteria</taxon>
        <taxon>Chromatiales</taxon>
        <taxon>Chromatiaceae</taxon>
        <taxon>Thiohalocapsa</taxon>
    </lineage>
</organism>
<gene>
    <name evidence="2" type="ORF">F2Q65_09935</name>
</gene>
<accession>A0A5M8FJE7</accession>
<evidence type="ECO:0000313" key="3">
    <source>
        <dbReference type="Proteomes" id="UP000322981"/>
    </source>
</evidence>
<dbReference type="RefSeq" id="WP_150092917.1">
    <property type="nucleotide sequence ID" value="NZ_VWXX01000013.1"/>
</dbReference>
<comment type="caution">
    <text evidence="2">The sequence shown here is derived from an EMBL/GenBank/DDBJ whole genome shotgun (WGS) entry which is preliminary data.</text>
</comment>
<dbReference type="OrthoDB" id="9799041at2"/>
<feature type="domain" description="Transcription regulator AsnC/Lrp ligand binding" evidence="1">
    <location>
        <begin position="6"/>
        <end position="76"/>
    </location>
</feature>
<dbReference type="EMBL" id="VWXX01000013">
    <property type="protein sequence ID" value="KAA6185043.1"/>
    <property type="molecule type" value="Genomic_DNA"/>
</dbReference>
<dbReference type="Pfam" id="PF01037">
    <property type="entry name" value="AsnC_trans_reg"/>
    <property type="match status" value="1"/>
</dbReference>
<protein>
    <submittedName>
        <fullName evidence="2">Lrp/AsnC family transcriptional regulator</fullName>
    </submittedName>
</protein>
<name>A0A5M8FJE7_9GAMM</name>
<dbReference type="InterPro" id="IPR011008">
    <property type="entry name" value="Dimeric_a/b-barrel"/>
</dbReference>